<accession>A0A371H8Y4</accession>
<evidence type="ECO:0000313" key="2">
    <source>
        <dbReference type="Proteomes" id="UP000257109"/>
    </source>
</evidence>
<name>A0A371H8Y4_MUCPR</name>
<reference evidence="1" key="1">
    <citation type="submission" date="2018-05" db="EMBL/GenBank/DDBJ databases">
        <title>Draft genome of Mucuna pruriens seed.</title>
        <authorList>
            <person name="Nnadi N.E."/>
            <person name="Vos R."/>
            <person name="Hasami M.H."/>
            <person name="Devisetty U.K."/>
            <person name="Aguiy J.C."/>
        </authorList>
    </citation>
    <scope>NUCLEOTIDE SEQUENCE [LARGE SCALE GENOMIC DNA]</scope>
    <source>
        <strain evidence="1">JCA_2017</strain>
    </source>
</reference>
<dbReference type="Proteomes" id="UP000257109">
    <property type="component" value="Unassembled WGS sequence"/>
</dbReference>
<organism evidence="1 2">
    <name type="scientific">Mucuna pruriens</name>
    <name type="common">Velvet bean</name>
    <name type="synonym">Dolichos pruriens</name>
    <dbReference type="NCBI Taxonomy" id="157652"/>
    <lineage>
        <taxon>Eukaryota</taxon>
        <taxon>Viridiplantae</taxon>
        <taxon>Streptophyta</taxon>
        <taxon>Embryophyta</taxon>
        <taxon>Tracheophyta</taxon>
        <taxon>Spermatophyta</taxon>
        <taxon>Magnoliopsida</taxon>
        <taxon>eudicotyledons</taxon>
        <taxon>Gunneridae</taxon>
        <taxon>Pentapetalae</taxon>
        <taxon>rosids</taxon>
        <taxon>fabids</taxon>
        <taxon>Fabales</taxon>
        <taxon>Fabaceae</taxon>
        <taxon>Papilionoideae</taxon>
        <taxon>50 kb inversion clade</taxon>
        <taxon>NPAAA clade</taxon>
        <taxon>indigoferoid/millettioid clade</taxon>
        <taxon>Phaseoleae</taxon>
        <taxon>Mucuna</taxon>
    </lineage>
</organism>
<dbReference type="AlphaFoldDB" id="A0A371H8Y4"/>
<comment type="caution">
    <text evidence="1">The sequence shown here is derived from an EMBL/GenBank/DDBJ whole genome shotgun (WGS) entry which is preliminary data.</text>
</comment>
<evidence type="ECO:0000313" key="1">
    <source>
        <dbReference type="EMBL" id="RDX99259.1"/>
    </source>
</evidence>
<gene>
    <name evidence="1" type="ORF">CR513_17712</name>
</gene>
<protein>
    <submittedName>
        <fullName evidence="1">Uncharacterized protein</fullName>
    </submittedName>
</protein>
<sequence length="243" mass="28639">MELKKKGCINHFSNSSQLLIHPLLDLAICLTRENGSYIPMHEVKGKLKEKKWMDRIKEEYNLKAKNIITSTLTHDKFFRDTLQVTREESVDLKRARNHTLFNVKLLKCSNRTRQPKVTVIIKSKYLTLMNLATLFRNLWEHELELNIFVQDEDFDIRKKGVALKVDCEEIDYSSLKYLNNENLTLMIKKTYESKLPHLTKETTRGKGVRMLKRKINKEKSIHSLGGKWILTNQENHKMKKNPT</sequence>
<dbReference type="EMBL" id="QJKJ01003273">
    <property type="protein sequence ID" value="RDX99259.1"/>
    <property type="molecule type" value="Genomic_DNA"/>
</dbReference>
<proteinExistence type="predicted"/>
<feature type="non-terminal residue" evidence="1">
    <location>
        <position position="1"/>
    </location>
</feature>
<keyword evidence="2" id="KW-1185">Reference proteome</keyword>